<keyword evidence="1" id="KW-0472">Membrane</keyword>
<feature type="transmembrane region" description="Helical" evidence="1">
    <location>
        <begin position="556"/>
        <end position="577"/>
    </location>
</feature>
<feature type="transmembrane region" description="Helical" evidence="1">
    <location>
        <begin position="308"/>
        <end position="326"/>
    </location>
</feature>
<feature type="transmembrane region" description="Helical" evidence="1">
    <location>
        <begin position="478"/>
        <end position="496"/>
    </location>
</feature>
<feature type="transmembrane region" description="Helical" evidence="1">
    <location>
        <begin position="20"/>
        <end position="40"/>
    </location>
</feature>
<comment type="caution">
    <text evidence="2">The sequence shown here is derived from an EMBL/GenBank/DDBJ whole genome shotgun (WGS) entry which is preliminary data.</text>
</comment>
<feature type="transmembrane region" description="Helical" evidence="1">
    <location>
        <begin position="194"/>
        <end position="217"/>
    </location>
</feature>
<feature type="transmembrane region" description="Helical" evidence="1">
    <location>
        <begin position="164"/>
        <end position="182"/>
    </location>
</feature>
<sequence>MSTAARVRSWAQKHARFSVLLLLEGVFLLFLLVTAFRPLAQITVPLEGTGRVAAQLQIPVEGEVPAGGYRITVQYACDAPQDTERSAPQTVGTLLFTSAGNPAAVRSDAITLTDVHSTVTARLWVATGNTVGDLLMTAAPEEGYTLTLQSVTLEEQPVWRVTSLSGWLALLAAADLALWLLFAGGAPRRPRCGWGVALLLIGGIALASLPYCADFLYSGHDLKFHTYRIWAAAQSLADGQFPVRIASAGYNGYGSAAPLYYCDLFLYLPALLYNAFVPLQVCYQIYAVLVNAATMLLAYYSFARMGRNRLYGAAAAFAYTLCAYRLTNLLLRASVGEYTAMAFLPLVVLGAWAIAGEERPAARDWLPLAIGMAGIVQSHLLTTELAALFLALFWLWHLPRMLRPGRLLAALKAVAVAAGLSAWFLLPCLDTMQNEYNMMSDIHSSPIQSTGAYLIQILGLFGAPSGGSGPGTAGDMPLTLGLAGTLVLVLAVWCCLRRGCWQQDATAARRARWLGEGLAFCLLAVWLSSTLFPWDWLGAHLPQKLVDILLKPQFSWRYLAVASALLGALAVWGLGLVHSWKPRLAQGAALALAAATLLYAGAFYRDYAYEHGTITMIGTGTAADFPYESMGYEYLPAGTDLAIFCQTEAAAQDPSVTAVWQGGGALLCENPTGDSTVVDLPLLAYRHYTARDAATGERLPLEKNEQNCLRVTVPAGYSGTVQVTFTPPVLWRGAETVTLLTLLLLAAWALRTGRRRPQRKHSTQEGPVCTTI</sequence>
<proteinExistence type="predicted"/>
<feature type="transmembrane region" description="Helical" evidence="1">
    <location>
        <begin position="375"/>
        <end position="395"/>
    </location>
</feature>
<keyword evidence="1" id="KW-1133">Transmembrane helix</keyword>
<keyword evidence="1" id="KW-0812">Transmembrane</keyword>
<feature type="transmembrane region" description="Helical" evidence="1">
    <location>
        <begin position="407"/>
        <end position="426"/>
    </location>
</feature>
<dbReference type="Proteomes" id="UP000824105">
    <property type="component" value="Unassembled WGS sequence"/>
</dbReference>
<feature type="transmembrane region" description="Helical" evidence="1">
    <location>
        <begin position="584"/>
        <end position="604"/>
    </location>
</feature>
<feature type="transmembrane region" description="Helical" evidence="1">
    <location>
        <begin position="283"/>
        <end position="302"/>
    </location>
</feature>
<protein>
    <recommendedName>
        <fullName evidence="4">Membrane protein 6-pyruvoyl-tetrahydropterin synthase-related domain-containing protein</fullName>
    </recommendedName>
</protein>
<feature type="transmembrane region" description="Helical" evidence="1">
    <location>
        <begin position="729"/>
        <end position="750"/>
    </location>
</feature>
<gene>
    <name evidence="2" type="ORF">H9724_07775</name>
</gene>
<organism evidence="2 3">
    <name type="scientific">Candidatus Gemmiger avistercoris</name>
    <dbReference type="NCBI Taxonomy" id="2838606"/>
    <lineage>
        <taxon>Bacteria</taxon>
        <taxon>Bacillati</taxon>
        <taxon>Bacillota</taxon>
        <taxon>Clostridia</taxon>
        <taxon>Eubacteriales</taxon>
        <taxon>Gemmiger</taxon>
    </lineage>
</organism>
<evidence type="ECO:0000313" key="3">
    <source>
        <dbReference type="Proteomes" id="UP000824105"/>
    </source>
</evidence>
<dbReference type="EMBL" id="DXBF01000062">
    <property type="protein sequence ID" value="HIZ62646.1"/>
    <property type="molecule type" value="Genomic_DNA"/>
</dbReference>
<reference evidence="2" key="2">
    <citation type="submission" date="2021-04" db="EMBL/GenBank/DDBJ databases">
        <authorList>
            <person name="Gilroy R."/>
        </authorList>
    </citation>
    <scope>NUCLEOTIDE SEQUENCE</scope>
    <source>
        <strain evidence="2">CHK188-11489</strain>
    </source>
</reference>
<feature type="transmembrane region" description="Helical" evidence="1">
    <location>
        <begin position="517"/>
        <end position="536"/>
    </location>
</feature>
<dbReference type="AlphaFoldDB" id="A0A9D2JPP6"/>
<accession>A0A9D2JPP6</accession>
<name>A0A9D2JPP6_9FIRM</name>
<evidence type="ECO:0000256" key="1">
    <source>
        <dbReference type="SAM" id="Phobius"/>
    </source>
</evidence>
<evidence type="ECO:0008006" key="4">
    <source>
        <dbReference type="Google" id="ProtNLM"/>
    </source>
</evidence>
<evidence type="ECO:0000313" key="2">
    <source>
        <dbReference type="EMBL" id="HIZ62646.1"/>
    </source>
</evidence>
<reference evidence="2" key="1">
    <citation type="journal article" date="2021" name="PeerJ">
        <title>Extensive microbial diversity within the chicken gut microbiome revealed by metagenomics and culture.</title>
        <authorList>
            <person name="Gilroy R."/>
            <person name="Ravi A."/>
            <person name="Getino M."/>
            <person name="Pursley I."/>
            <person name="Horton D.L."/>
            <person name="Alikhan N.F."/>
            <person name="Baker D."/>
            <person name="Gharbi K."/>
            <person name="Hall N."/>
            <person name="Watson M."/>
            <person name="Adriaenssens E.M."/>
            <person name="Foster-Nyarko E."/>
            <person name="Jarju S."/>
            <person name="Secka A."/>
            <person name="Antonio M."/>
            <person name="Oren A."/>
            <person name="Chaudhuri R.R."/>
            <person name="La Ragione R."/>
            <person name="Hildebrand F."/>
            <person name="Pallen M.J."/>
        </authorList>
    </citation>
    <scope>NUCLEOTIDE SEQUENCE</scope>
    <source>
        <strain evidence="2">CHK188-11489</strain>
    </source>
</reference>
<feature type="transmembrane region" description="Helical" evidence="1">
    <location>
        <begin position="338"/>
        <end position="355"/>
    </location>
</feature>